<dbReference type="Gene3D" id="6.10.250.1530">
    <property type="match status" value="1"/>
</dbReference>
<keyword evidence="1" id="KW-0175">Coiled coil</keyword>
<accession>A0A6J5MYM0</accession>
<proteinExistence type="predicted"/>
<evidence type="ECO:0000313" key="2">
    <source>
        <dbReference type="EMBL" id="CAB4151648.1"/>
    </source>
</evidence>
<organism evidence="2">
    <name type="scientific">uncultured Caudovirales phage</name>
    <dbReference type="NCBI Taxonomy" id="2100421"/>
    <lineage>
        <taxon>Viruses</taxon>
        <taxon>Duplodnaviria</taxon>
        <taxon>Heunggongvirae</taxon>
        <taxon>Uroviricota</taxon>
        <taxon>Caudoviricetes</taxon>
        <taxon>Peduoviridae</taxon>
        <taxon>Maltschvirus</taxon>
        <taxon>Maltschvirus maltsch</taxon>
    </lineage>
</organism>
<name>A0A6J5MYM0_9CAUD</name>
<sequence length="79" mass="9131">MSRFQAIGNYVYEKGERIGCTLDEAADVVACKLNAYQMRIERLKAEVDALRKELAEAQENYHLVNEMVARLRKERKPSV</sequence>
<dbReference type="EMBL" id="LR796563">
    <property type="protein sequence ID" value="CAB4151648.1"/>
    <property type="molecule type" value="Genomic_DNA"/>
</dbReference>
<gene>
    <name evidence="2" type="ORF">UFOVP583_28</name>
</gene>
<protein>
    <submittedName>
        <fullName evidence="2">Uncharacterized protein</fullName>
    </submittedName>
</protein>
<reference evidence="2" key="1">
    <citation type="submission" date="2020-04" db="EMBL/GenBank/DDBJ databases">
        <authorList>
            <person name="Chiriac C."/>
            <person name="Salcher M."/>
            <person name="Ghai R."/>
            <person name="Kavagutti S V."/>
        </authorList>
    </citation>
    <scope>NUCLEOTIDE SEQUENCE</scope>
</reference>
<feature type="coiled-coil region" evidence="1">
    <location>
        <begin position="26"/>
        <end position="74"/>
    </location>
</feature>
<evidence type="ECO:0000256" key="1">
    <source>
        <dbReference type="SAM" id="Coils"/>
    </source>
</evidence>